<dbReference type="PANTHER" id="PTHR30055:SF234">
    <property type="entry name" value="HTH-TYPE TRANSCRIPTIONAL REGULATOR BETI"/>
    <property type="match status" value="1"/>
</dbReference>
<dbReference type="EMBL" id="VCKX01000010">
    <property type="protein sequence ID" value="TMR38284.1"/>
    <property type="molecule type" value="Genomic_DNA"/>
</dbReference>
<evidence type="ECO:0000259" key="5">
    <source>
        <dbReference type="PROSITE" id="PS50977"/>
    </source>
</evidence>
<evidence type="ECO:0000256" key="2">
    <source>
        <dbReference type="ARBA" id="ARBA00023125"/>
    </source>
</evidence>
<keyword evidence="3" id="KW-0804">Transcription</keyword>
<organism evidence="6 7">
    <name type="scientific">Nonomuraea zeae</name>
    <dbReference type="NCBI Taxonomy" id="1642303"/>
    <lineage>
        <taxon>Bacteria</taxon>
        <taxon>Bacillati</taxon>
        <taxon>Actinomycetota</taxon>
        <taxon>Actinomycetes</taxon>
        <taxon>Streptosporangiales</taxon>
        <taxon>Streptosporangiaceae</taxon>
        <taxon>Nonomuraea</taxon>
    </lineage>
</organism>
<dbReference type="PROSITE" id="PS50977">
    <property type="entry name" value="HTH_TETR_2"/>
    <property type="match status" value="1"/>
</dbReference>
<dbReference type="Pfam" id="PF00440">
    <property type="entry name" value="TetR_N"/>
    <property type="match status" value="1"/>
</dbReference>
<dbReference type="PANTHER" id="PTHR30055">
    <property type="entry name" value="HTH-TYPE TRANSCRIPTIONAL REGULATOR RUTR"/>
    <property type="match status" value="1"/>
</dbReference>
<dbReference type="GO" id="GO:0000976">
    <property type="term" value="F:transcription cis-regulatory region binding"/>
    <property type="evidence" value="ECO:0007669"/>
    <property type="project" value="TreeGrafter"/>
</dbReference>
<dbReference type="PRINTS" id="PR00455">
    <property type="entry name" value="HTHTETR"/>
</dbReference>
<dbReference type="RefSeq" id="WP_138688475.1">
    <property type="nucleotide sequence ID" value="NZ_JBHSAZ010000046.1"/>
</dbReference>
<evidence type="ECO:0000256" key="4">
    <source>
        <dbReference type="PROSITE-ProRule" id="PRU00335"/>
    </source>
</evidence>
<feature type="domain" description="HTH tetR-type" evidence="5">
    <location>
        <begin position="14"/>
        <end position="74"/>
    </location>
</feature>
<dbReference type="InterPro" id="IPR009057">
    <property type="entry name" value="Homeodomain-like_sf"/>
</dbReference>
<dbReference type="Proteomes" id="UP000306628">
    <property type="component" value="Unassembled WGS sequence"/>
</dbReference>
<keyword evidence="1" id="KW-0805">Transcription regulation</keyword>
<keyword evidence="2 4" id="KW-0238">DNA-binding</keyword>
<dbReference type="Gene3D" id="1.10.10.60">
    <property type="entry name" value="Homeodomain-like"/>
    <property type="match status" value="1"/>
</dbReference>
<evidence type="ECO:0000313" key="6">
    <source>
        <dbReference type="EMBL" id="TMR38284.1"/>
    </source>
</evidence>
<gene>
    <name evidence="6" type="ORF">ETD85_05425</name>
</gene>
<dbReference type="SUPFAM" id="SSF46689">
    <property type="entry name" value="Homeodomain-like"/>
    <property type="match status" value="1"/>
</dbReference>
<evidence type="ECO:0000256" key="1">
    <source>
        <dbReference type="ARBA" id="ARBA00023015"/>
    </source>
</evidence>
<accession>A0A5S4H0R6</accession>
<comment type="caution">
    <text evidence="6">The sequence shown here is derived from an EMBL/GenBank/DDBJ whole genome shotgun (WGS) entry which is preliminary data.</text>
</comment>
<evidence type="ECO:0000313" key="7">
    <source>
        <dbReference type="Proteomes" id="UP000306628"/>
    </source>
</evidence>
<name>A0A5S4H0R6_9ACTN</name>
<reference evidence="6 7" key="1">
    <citation type="submission" date="2019-05" db="EMBL/GenBank/DDBJ databases">
        <title>Draft genome sequence of Nonomuraea zeae DSM 100528.</title>
        <authorList>
            <person name="Saricaoglu S."/>
            <person name="Isik K."/>
        </authorList>
    </citation>
    <scope>NUCLEOTIDE SEQUENCE [LARGE SCALE GENOMIC DNA]</scope>
    <source>
        <strain evidence="6 7">DSM 100528</strain>
    </source>
</reference>
<evidence type="ECO:0000256" key="3">
    <source>
        <dbReference type="ARBA" id="ARBA00023163"/>
    </source>
</evidence>
<dbReference type="GO" id="GO:0003700">
    <property type="term" value="F:DNA-binding transcription factor activity"/>
    <property type="evidence" value="ECO:0007669"/>
    <property type="project" value="TreeGrafter"/>
</dbReference>
<dbReference type="InterPro" id="IPR050109">
    <property type="entry name" value="HTH-type_TetR-like_transc_reg"/>
</dbReference>
<dbReference type="AlphaFoldDB" id="A0A5S4H0R6"/>
<sequence>MPRIRGASIEEHHEMVWADLAEAMRQLLLERDYDSINMGHIAARAGLARNTLYNYARDKSALVLALTQRAGRPVVERVAAIAARSADPAAERMREIIVAVLEAFTDQILQLMFRPGSGPPAAEVPKGPDSPFHAVVVEVENVVRDGIARGEFHDLGDVHLAVELLSGVMRAGAERIGRDPAAFAATVSAAREIVLASLARRPGQAPPAGLQPVREHGPGR</sequence>
<dbReference type="InterPro" id="IPR036271">
    <property type="entry name" value="Tet_transcr_reg_TetR-rel_C_sf"/>
</dbReference>
<dbReference type="OrthoDB" id="4709704at2"/>
<dbReference type="Gene3D" id="1.10.357.10">
    <property type="entry name" value="Tetracycline Repressor, domain 2"/>
    <property type="match status" value="1"/>
</dbReference>
<dbReference type="SUPFAM" id="SSF48498">
    <property type="entry name" value="Tetracyclin repressor-like, C-terminal domain"/>
    <property type="match status" value="1"/>
</dbReference>
<dbReference type="InterPro" id="IPR001647">
    <property type="entry name" value="HTH_TetR"/>
</dbReference>
<proteinExistence type="predicted"/>
<keyword evidence="7" id="KW-1185">Reference proteome</keyword>
<feature type="DNA-binding region" description="H-T-H motif" evidence="4">
    <location>
        <begin position="37"/>
        <end position="56"/>
    </location>
</feature>
<protein>
    <submittedName>
        <fullName evidence="6">TetR/AcrR family transcriptional regulator</fullName>
    </submittedName>
</protein>